<dbReference type="GO" id="GO:0005634">
    <property type="term" value="C:nucleus"/>
    <property type="evidence" value="ECO:0007669"/>
    <property type="project" value="UniProtKB-SubCell"/>
</dbReference>
<feature type="coiled-coil region" evidence="5">
    <location>
        <begin position="84"/>
        <end position="138"/>
    </location>
</feature>
<dbReference type="AlphaFoldDB" id="J9DPC9"/>
<keyword evidence="3 5" id="KW-0175">Coiled coil</keyword>
<evidence type="ECO:0000313" key="9">
    <source>
        <dbReference type="Proteomes" id="UP000003163"/>
    </source>
</evidence>
<dbReference type="EMBL" id="AFBI03000019">
    <property type="protein sequence ID" value="EJW04400.1"/>
    <property type="molecule type" value="Genomic_DNA"/>
</dbReference>
<reference evidence="9" key="2">
    <citation type="submission" date="2015-07" db="EMBL/GenBank/DDBJ databases">
        <title>Contrasting host-pathogen interactions and genome evolution in two generalist and specialist microsporidian pathogens of mosquitoes.</title>
        <authorList>
            <consortium name="The Broad Institute Genomics Platform"/>
            <consortium name="The Broad Institute Genome Sequencing Center for Infectious Disease"/>
            <person name="Cuomo C.A."/>
            <person name="Sanscrainte N.D."/>
            <person name="Goldberg J.M."/>
            <person name="Heiman D."/>
            <person name="Young S."/>
            <person name="Zeng Q."/>
            <person name="Becnel J.J."/>
            <person name="Birren B.W."/>
        </authorList>
    </citation>
    <scope>NUCLEOTIDE SEQUENCE [LARGE SCALE GENOMIC DNA]</scope>
    <source>
        <strain evidence="9">USNM 41457</strain>
    </source>
</reference>
<dbReference type="STRING" id="1003232.J9DPC9"/>
<sequence>MAVKRMTIDEKREKLLSILQRERNFFTLKELEKLSSKAGINEQSFKDVLQSLIDDNIVFVEKLGSSNYYWSFSKDDGKIAESRHEDVIKENSELLQKLQSLEETFKLEKVGREQNEKRDQLIQNYINLKEKIEQQEKDLSKFSLCDPKAYDKKMKEVEDFKVSINKATDNLFALQSYVCEKFNLENKEFYSQFGLDEEMDYVN</sequence>
<evidence type="ECO:0000256" key="2">
    <source>
        <dbReference type="ARBA" id="ARBA00005981"/>
    </source>
</evidence>
<comment type="subcellular location">
    <subcellularLocation>
        <location evidence="1">Nucleus</location>
    </subcellularLocation>
</comment>
<dbReference type="OMA" id="LWTENIE"/>
<organism evidence="8 9">
    <name type="scientific">Edhazardia aedis (strain USNM 41457)</name>
    <name type="common">Microsporidian parasite</name>
    <dbReference type="NCBI Taxonomy" id="1003232"/>
    <lineage>
        <taxon>Eukaryota</taxon>
        <taxon>Fungi</taxon>
        <taxon>Fungi incertae sedis</taxon>
        <taxon>Microsporidia</taxon>
        <taxon>Edhazardia</taxon>
    </lineage>
</organism>
<evidence type="ECO:0000256" key="1">
    <source>
        <dbReference type="ARBA" id="ARBA00004123"/>
    </source>
</evidence>
<comment type="caution">
    <text evidence="8">The sequence shown here is derived from an EMBL/GenBank/DDBJ whole genome shotgun (WGS) entry which is preliminary data.</text>
</comment>
<dbReference type="HOGENOM" id="CLU_080628_3_1_1"/>
<name>J9DPC9_EDHAE</name>
<feature type="domain" description="Leucine zipper with capping helix" evidence="7">
    <location>
        <begin position="149"/>
        <end position="202"/>
    </location>
</feature>
<dbReference type="PIRSF" id="PIRSF026991">
    <property type="entry name" value="Mnd1"/>
    <property type="match status" value="1"/>
</dbReference>
<reference evidence="8 9" key="1">
    <citation type="submission" date="2011-08" db="EMBL/GenBank/DDBJ databases">
        <authorList>
            <person name="Liu Z.J."/>
            <person name="Shi F.L."/>
            <person name="Lu J.Q."/>
            <person name="Li M."/>
            <person name="Wang Z.L."/>
        </authorList>
    </citation>
    <scope>NUCLEOTIDE SEQUENCE [LARGE SCALE GENOMIC DNA]</scope>
    <source>
        <strain evidence="8 9">USNM 41457</strain>
    </source>
</reference>
<dbReference type="Proteomes" id="UP000003163">
    <property type="component" value="Unassembled WGS sequence"/>
</dbReference>
<feature type="domain" description="Mnd1 HTH" evidence="6">
    <location>
        <begin position="15"/>
        <end position="72"/>
    </location>
</feature>
<feature type="non-terminal residue" evidence="8">
    <location>
        <position position="1"/>
    </location>
</feature>
<dbReference type="OrthoDB" id="273345at2759"/>
<gene>
    <name evidence="8" type="ORF">EDEG_01364</name>
</gene>
<dbReference type="InParanoid" id="J9DPC9"/>
<dbReference type="GO" id="GO:0003690">
    <property type="term" value="F:double-stranded DNA binding"/>
    <property type="evidence" value="ECO:0007669"/>
    <property type="project" value="InterPro"/>
</dbReference>
<evidence type="ECO:0000313" key="8">
    <source>
        <dbReference type="EMBL" id="EJW04400.1"/>
    </source>
</evidence>
<evidence type="ECO:0000259" key="7">
    <source>
        <dbReference type="Pfam" id="PF18517"/>
    </source>
</evidence>
<dbReference type="InterPro" id="IPR040661">
    <property type="entry name" value="LZ3wCH"/>
</dbReference>
<comment type="similarity">
    <text evidence="2">Belongs to the MND1 family.</text>
</comment>
<dbReference type="InterPro" id="IPR040453">
    <property type="entry name" value="Mnd1_HTH"/>
</dbReference>
<evidence type="ECO:0000259" key="6">
    <source>
        <dbReference type="Pfam" id="PF03962"/>
    </source>
</evidence>
<evidence type="ECO:0000256" key="4">
    <source>
        <dbReference type="ARBA" id="ARBA00023242"/>
    </source>
</evidence>
<keyword evidence="4" id="KW-0539">Nucleus</keyword>
<keyword evidence="9" id="KW-1185">Reference proteome</keyword>
<dbReference type="Pfam" id="PF18517">
    <property type="entry name" value="LZ3wCH"/>
    <property type="match status" value="1"/>
</dbReference>
<proteinExistence type="inferred from homology"/>
<accession>J9DPC9</accession>
<evidence type="ECO:0000256" key="3">
    <source>
        <dbReference type="ARBA" id="ARBA00023054"/>
    </source>
</evidence>
<dbReference type="FunCoup" id="J9DPC9">
    <property type="interactions" value="25"/>
</dbReference>
<protein>
    <recommendedName>
        <fullName evidence="10">Meiotic nuclear division protein 1</fullName>
    </recommendedName>
</protein>
<evidence type="ECO:0008006" key="10">
    <source>
        <dbReference type="Google" id="ProtNLM"/>
    </source>
</evidence>
<dbReference type="InterPro" id="IPR005647">
    <property type="entry name" value="Mnd1"/>
</dbReference>
<evidence type="ECO:0000256" key="5">
    <source>
        <dbReference type="SAM" id="Coils"/>
    </source>
</evidence>
<dbReference type="Pfam" id="PF03962">
    <property type="entry name" value="Mnd1"/>
    <property type="match status" value="1"/>
</dbReference>
<dbReference type="GO" id="GO:0007131">
    <property type="term" value="P:reciprocal meiotic recombination"/>
    <property type="evidence" value="ECO:0007669"/>
    <property type="project" value="InterPro"/>
</dbReference>
<dbReference type="VEuPathDB" id="MicrosporidiaDB:EDEG_01364"/>